<feature type="compositionally biased region" description="Polar residues" evidence="3">
    <location>
        <begin position="203"/>
        <end position="213"/>
    </location>
</feature>
<feature type="coiled-coil region" evidence="2">
    <location>
        <begin position="41"/>
        <end position="82"/>
    </location>
</feature>
<feature type="chain" id="PRO_5046226986" evidence="4">
    <location>
        <begin position="29"/>
        <end position="341"/>
    </location>
</feature>
<dbReference type="RefSeq" id="WP_049720672.1">
    <property type="nucleotide sequence ID" value="NZ_CP036487.1"/>
</dbReference>
<feature type="signal peptide" evidence="4">
    <location>
        <begin position="1"/>
        <end position="28"/>
    </location>
</feature>
<dbReference type="Pfam" id="PF01551">
    <property type="entry name" value="Peptidase_M23"/>
    <property type="match status" value="1"/>
</dbReference>
<dbReference type="Proteomes" id="UP000641910">
    <property type="component" value="Unassembled WGS sequence"/>
</dbReference>
<feature type="coiled-coil region" evidence="2">
    <location>
        <begin position="123"/>
        <end position="171"/>
    </location>
</feature>
<reference evidence="7 8" key="1">
    <citation type="submission" date="2020-12" db="EMBL/GenBank/DDBJ databases">
        <title>WGS of Thermoactinomyces spp.</title>
        <authorList>
            <person name="Cheng K."/>
        </authorList>
    </citation>
    <scope>NUCLEOTIDE SEQUENCE [LARGE SCALE GENOMIC DNA]</scope>
    <source>
        <strain evidence="8">CICC 10650\ACCC 41061</strain>
    </source>
</reference>
<dbReference type="EMBL" id="JAECVU010000002">
    <property type="protein sequence ID" value="MBH8588205.1"/>
    <property type="molecule type" value="Genomic_DNA"/>
</dbReference>
<evidence type="ECO:0000256" key="2">
    <source>
        <dbReference type="SAM" id="Coils"/>
    </source>
</evidence>
<dbReference type="InterPro" id="IPR011055">
    <property type="entry name" value="Dup_hybrid_motif"/>
</dbReference>
<dbReference type="Pfam" id="PF24568">
    <property type="entry name" value="CC_PcsB"/>
    <property type="match status" value="1"/>
</dbReference>
<dbReference type="InterPro" id="IPR016047">
    <property type="entry name" value="M23ase_b-sheet_dom"/>
</dbReference>
<dbReference type="InterPro" id="IPR050570">
    <property type="entry name" value="Cell_wall_metabolism_enzyme"/>
</dbReference>
<name>A0ABS0QG67_THEVU</name>
<gene>
    <name evidence="7" type="ORF">I8U22_05125</name>
</gene>
<protein>
    <submittedName>
        <fullName evidence="7">Peptidoglycan DD-metalloendopeptidase family protein</fullName>
    </submittedName>
</protein>
<accession>A0ABS0QG67</accession>
<dbReference type="CDD" id="cd12797">
    <property type="entry name" value="M23_peptidase"/>
    <property type="match status" value="1"/>
</dbReference>
<feature type="domain" description="Peptidoglycan hydrolase PcsB coiled-coil" evidence="6">
    <location>
        <begin position="87"/>
        <end position="142"/>
    </location>
</feature>
<organism evidence="7 8">
    <name type="scientific">Thermoactinomyces vulgaris</name>
    <dbReference type="NCBI Taxonomy" id="2026"/>
    <lineage>
        <taxon>Bacteria</taxon>
        <taxon>Bacillati</taxon>
        <taxon>Bacillota</taxon>
        <taxon>Bacilli</taxon>
        <taxon>Bacillales</taxon>
        <taxon>Thermoactinomycetaceae</taxon>
        <taxon>Thermoactinomyces</taxon>
    </lineage>
</organism>
<evidence type="ECO:0000259" key="6">
    <source>
        <dbReference type="Pfam" id="PF24568"/>
    </source>
</evidence>
<keyword evidence="2" id="KW-0175">Coiled coil</keyword>
<keyword evidence="1 4" id="KW-0732">Signal</keyword>
<feature type="compositionally biased region" description="Basic and acidic residues" evidence="3">
    <location>
        <begin position="235"/>
        <end position="246"/>
    </location>
</feature>
<sequence>MVRKWFVTTMMLVQAVLFSLASPLSVKANSEHQKNPAWIKLEEAKKQVMARERQVAGLNEEIAQKKMNLLEKQKKLSMLEARFEAVLVHIYKRSHKNQYLYYLLSANSVSEFLMRLDILSMFVENESAVIKQYLKEKKALENEVAMIEKSKKEKEALLKEARQHLTRYTALYQQQSRTLQHPVREPEPEKMQPVRQEDKNRQVRNSHPPASSSPDRHENDTLAWPQPGGKVSSEFGERNGSHEGIDIKNSMGSPIVAAASGIVVLTKSDPGGYGYYIVIDHGNGFKTLYAHMYPSTVQVEVGDRVEKGQQIASVGNYPQLVPYLHFEIHENGKPVDPLQYY</sequence>
<feature type="region of interest" description="Disordered" evidence="3">
    <location>
        <begin position="174"/>
        <end position="246"/>
    </location>
</feature>
<dbReference type="PANTHER" id="PTHR21666:SF270">
    <property type="entry name" value="MUREIN HYDROLASE ACTIVATOR ENVC"/>
    <property type="match status" value="1"/>
</dbReference>
<evidence type="ECO:0000259" key="5">
    <source>
        <dbReference type="Pfam" id="PF01551"/>
    </source>
</evidence>
<keyword evidence="8" id="KW-1185">Reference proteome</keyword>
<dbReference type="InterPro" id="IPR057309">
    <property type="entry name" value="PcsB_CC"/>
</dbReference>
<feature type="compositionally biased region" description="Basic and acidic residues" evidence="3">
    <location>
        <begin position="182"/>
        <end position="201"/>
    </location>
</feature>
<proteinExistence type="predicted"/>
<dbReference type="SUPFAM" id="SSF51261">
    <property type="entry name" value="Duplicated hybrid motif"/>
    <property type="match status" value="1"/>
</dbReference>
<evidence type="ECO:0000256" key="1">
    <source>
        <dbReference type="ARBA" id="ARBA00022729"/>
    </source>
</evidence>
<evidence type="ECO:0000256" key="4">
    <source>
        <dbReference type="SAM" id="SignalP"/>
    </source>
</evidence>
<feature type="domain" description="M23ase beta-sheet core" evidence="5">
    <location>
        <begin position="241"/>
        <end position="337"/>
    </location>
</feature>
<comment type="caution">
    <text evidence="7">The sequence shown here is derived from an EMBL/GenBank/DDBJ whole genome shotgun (WGS) entry which is preliminary data.</text>
</comment>
<dbReference type="Gene3D" id="6.10.250.3150">
    <property type="match status" value="1"/>
</dbReference>
<evidence type="ECO:0000313" key="8">
    <source>
        <dbReference type="Proteomes" id="UP000641910"/>
    </source>
</evidence>
<dbReference type="PANTHER" id="PTHR21666">
    <property type="entry name" value="PEPTIDASE-RELATED"/>
    <property type="match status" value="1"/>
</dbReference>
<evidence type="ECO:0000256" key="3">
    <source>
        <dbReference type="SAM" id="MobiDB-lite"/>
    </source>
</evidence>
<dbReference type="Gene3D" id="2.70.70.10">
    <property type="entry name" value="Glucose Permease (Domain IIA)"/>
    <property type="match status" value="1"/>
</dbReference>
<evidence type="ECO:0000313" key="7">
    <source>
        <dbReference type="EMBL" id="MBH8588205.1"/>
    </source>
</evidence>